<dbReference type="AlphaFoldDB" id="A0AAV9ZKJ4"/>
<comment type="caution">
    <text evidence="1">The sequence shown here is derived from an EMBL/GenBank/DDBJ whole genome shotgun (WGS) entry which is preliminary data.</text>
</comment>
<organism evidence="1 2">
    <name type="scientific">Favolaschia claudopus</name>
    <dbReference type="NCBI Taxonomy" id="2862362"/>
    <lineage>
        <taxon>Eukaryota</taxon>
        <taxon>Fungi</taxon>
        <taxon>Dikarya</taxon>
        <taxon>Basidiomycota</taxon>
        <taxon>Agaricomycotina</taxon>
        <taxon>Agaricomycetes</taxon>
        <taxon>Agaricomycetidae</taxon>
        <taxon>Agaricales</taxon>
        <taxon>Marasmiineae</taxon>
        <taxon>Mycenaceae</taxon>
        <taxon>Favolaschia</taxon>
    </lineage>
</organism>
<accession>A0AAV9ZKJ4</accession>
<dbReference type="Proteomes" id="UP001362999">
    <property type="component" value="Unassembled WGS sequence"/>
</dbReference>
<evidence type="ECO:0000313" key="2">
    <source>
        <dbReference type="Proteomes" id="UP001362999"/>
    </source>
</evidence>
<sequence length="196" mass="21992">MPESQVLRGFLHRIRQALKKAYRTGFWPEGYLRIFPRAWAEGTAAKSHDTFSVDIGDYSPSLEPSEIPGNAHDDKKLAKNAAGRYLLTQKLKEGPVHAAVRGKSLVISAGHHAIVCHCALEGNLIVLPREEFDEIVADSVPGNNKNRSKANRLRSFRLPSNLMFKIHWIMVAYTCDKAQIMECKDAQEAQTAFQLH</sequence>
<protein>
    <submittedName>
        <fullName evidence="1">Uncharacterized protein</fullName>
    </submittedName>
</protein>
<dbReference type="EMBL" id="JAWWNJ010000135">
    <property type="protein sequence ID" value="KAK6984732.1"/>
    <property type="molecule type" value="Genomic_DNA"/>
</dbReference>
<reference evidence="1 2" key="1">
    <citation type="journal article" date="2024" name="J Genomics">
        <title>Draft genome sequencing and assembly of Favolaschia claudopus CIRM-BRFM 2984 isolated from oak limbs.</title>
        <authorList>
            <person name="Navarro D."/>
            <person name="Drula E."/>
            <person name="Chaduli D."/>
            <person name="Cazenave R."/>
            <person name="Ahrendt S."/>
            <person name="Wang J."/>
            <person name="Lipzen A."/>
            <person name="Daum C."/>
            <person name="Barry K."/>
            <person name="Grigoriev I.V."/>
            <person name="Favel A."/>
            <person name="Rosso M.N."/>
            <person name="Martin F."/>
        </authorList>
    </citation>
    <scope>NUCLEOTIDE SEQUENCE [LARGE SCALE GENOMIC DNA]</scope>
    <source>
        <strain evidence="1 2">CIRM-BRFM 2984</strain>
    </source>
</reference>
<keyword evidence="2" id="KW-1185">Reference proteome</keyword>
<name>A0AAV9ZKJ4_9AGAR</name>
<evidence type="ECO:0000313" key="1">
    <source>
        <dbReference type="EMBL" id="KAK6984732.1"/>
    </source>
</evidence>
<proteinExistence type="predicted"/>
<gene>
    <name evidence="1" type="ORF">R3P38DRAFT_3231414</name>
</gene>